<dbReference type="Pfam" id="PF04734">
    <property type="entry name" value="Ceramidase_alk"/>
    <property type="match status" value="1"/>
</dbReference>
<dbReference type="GO" id="GO:0042759">
    <property type="term" value="P:long-chain fatty acid biosynthetic process"/>
    <property type="evidence" value="ECO:0007669"/>
    <property type="project" value="TreeGrafter"/>
</dbReference>
<dbReference type="PANTHER" id="PTHR12670:SF1">
    <property type="entry name" value="NEUTRAL CERAMIDASE"/>
    <property type="match status" value="1"/>
</dbReference>
<gene>
    <name evidence="5" type="ORF">MKI79_03550</name>
</gene>
<evidence type="ECO:0000256" key="3">
    <source>
        <dbReference type="RuleBase" id="RU366019"/>
    </source>
</evidence>
<name>A0A9X1WXW9_9GAMM</name>
<dbReference type="RefSeq" id="WP_241570691.1">
    <property type="nucleotide sequence ID" value="NZ_JAKUML010000004.1"/>
</dbReference>
<comment type="caution">
    <text evidence="5">The sequence shown here is derived from an EMBL/GenBank/DDBJ whole genome shotgun (WGS) entry which is preliminary data.</text>
</comment>
<dbReference type="GO" id="GO:0046514">
    <property type="term" value="P:ceramide catabolic process"/>
    <property type="evidence" value="ECO:0007669"/>
    <property type="project" value="InterPro"/>
</dbReference>
<feature type="binding site" evidence="2">
    <location>
        <position position="471"/>
    </location>
    <ligand>
        <name>Zn(2+)</name>
        <dbReference type="ChEBI" id="CHEBI:29105"/>
    </ligand>
</feature>
<comment type="similarity">
    <text evidence="3">Belongs to the neutral ceramidase family.</text>
</comment>
<dbReference type="GO" id="GO:0016020">
    <property type="term" value="C:membrane"/>
    <property type="evidence" value="ECO:0007669"/>
    <property type="project" value="GOC"/>
</dbReference>
<feature type="domain" description="Neutral/alkaline non-lysosomal ceramidase N-terminal" evidence="4">
    <location>
        <begin position="5"/>
        <end position="536"/>
    </location>
</feature>
<keyword evidence="2" id="KW-0862">Zinc</keyword>
<accession>A0A9X1WXW9</accession>
<protein>
    <recommendedName>
        <fullName evidence="3">Neutral ceramidase</fullName>
        <ecNumber evidence="3">3.5.1.23</ecNumber>
    </recommendedName>
</protein>
<sequence length="579" mass="64013">MPKSGWAKQEIQIEAKNLAMFGYGQMSHRATKKRTELFARTILITVDVDQGEEQPIIFCCLDLGCITFAMRDGIVQSLSKYTWFDQEKLVLMATHTHSAPGGCSYDALYNMPTPGFVAEHVDLIVQATVQSISDAYQAMADCELRTAQNTFATHIPVAWNRSLDAYNQNPEVEQRKLSETHLALDREMNVLGIYQNDQLCALMSLFGVHATCLGNQLDAYDGDNKGYAAASTEQYLSSLSTTSQRMSSQGVNAPVAIFAQSTAGDVSPHFHGKDQLKIRNKIQGEAEYHYAERNGQLQSECALQALNHSQALSLSKAEAVLQYIDLSNVDVAPEFSRGTQGAKTSQPCHGSAFFAGTPVDGLGTAKPIVMAMNLLSNQVRKARLNPKHPQFEKYEALYASQGNKPIVLEAGEKKILGQRLDIAPSFVDLLIAEMNRQYQAGAIQHSQLVPTIVPIQLVQLGGITIVCCAGEVTTIAGQRLKQSVAKALGAQSSEKTWLISYCNDYMGYVTTNEEYQLQAYEGGHTLYGQWTLGALQTRFSTLAQQMRLEKVDRKYDHNLRPLIPPAHELAKRTNNIYRQ</sequence>
<dbReference type="Proteomes" id="UP001139701">
    <property type="component" value="Unassembled WGS sequence"/>
</dbReference>
<dbReference type="GO" id="GO:0017040">
    <property type="term" value="F:N-acylsphingosine amidohydrolase activity"/>
    <property type="evidence" value="ECO:0007669"/>
    <property type="project" value="UniProtKB-UniRule"/>
</dbReference>
<feature type="binding site" evidence="2">
    <location>
        <position position="209"/>
    </location>
    <ligand>
        <name>Zn(2+)</name>
        <dbReference type="ChEBI" id="CHEBI:29105"/>
    </ligand>
</feature>
<dbReference type="GO" id="GO:0005576">
    <property type="term" value="C:extracellular region"/>
    <property type="evidence" value="ECO:0007669"/>
    <property type="project" value="TreeGrafter"/>
</dbReference>
<organism evidence="5 6">
    <name type="scientific">Acinetobacter sedimenti</name>
    <dbReference type="NCBI Taxonomy" id="2919922"/>
    <lineage>
        <taxon>Bacteria</taxon>
        <taxon>Pseudomonadati</taxon>
        <taxon>Pseudomonadota</taxon>
        <taxon>Gammaproteobacteria</taxon>
        <taxon>Moraxellales</taxon>
        <taxon>Moraxellaceae</taxon>
        <taxon>Acinetobacter</taxon>
    </lineage>
</organism>
<dbReference type="GO" id="GO:0046512">
    <property type="term" value="P:sphingosine biosynthetic process"/>
    <property type="evidence" value="ECO:0007669"/>
    <property type="project" value="TreeGrafter"/>
</dbReference>
<dbReference type="InterPro" id="IPR031329">
    <property type="entry name" value="NEUT/ALK_ceramidase_N"/>
</dbReference>
<reference evidence="5" key="1">
    <citation type="submission" date="2022-02" db="EMBL/GenBank/DDBJ databases">
        <title>Acinetobacter A3.8 sp. nov., isolated from Sediment (Zhairuo Island).</title>
        <authorList>
            <person name="Zheng K."/>
        </authorList>
    </citation>
    <scope>NUCLEOTIDE SEQUENCE</scope>
    <source>
        <strain evidence="5">A3.8</strain>
    </source>
</reference>
<evidence type="ECO:0000259" key="4">
    <source>
        <dbReference type="Pfam" id="PF04734"/>
    </source>
</evidence>
<keyword evidence="3" id="KW-0378">Hydrolase</keyword>
<dbReference type="AlphaFoldDB" id="A0A9X1WXW9"/>
<dbReference type="EC" id="3.5.1.23" evidence="3"/>
<feature type="active site" description="Nucleophile" evidence="1">
    <location>
        <position position="267"/>
    </location>
</feature>
<keyword evidence="6" id="KW-1185">Reference proteome</keyword>
<dbReference type="EMBL" id="JAKUML010000004">
    <property type="protein sequence ID" value="MCJ8145992.1"/>
    <property type="molecule type" value="Genomic_DNA"/>
</dbReference>
<dbReference type="PANTHER" id="PTHR12670">
    <property type="entry name" value="CERAMIDASE"/>
    <property type="match status" value="1"/>
</dbReference>
<keyword evidence="3" id="KW-0443">Lipid metabolism</keyword>
<comment type="catalytic activity">
    <reaction evidence="3">
        <text>an N-acylsphing-4-enine + H2O = sphing-4-enine + a fatty acid</text>
        <dbReference type="Rhea" id="RHEA:20856"/>
        <dbReference type="ChEBI" id="CHEBI:15377"/>
        <dbReference type="ChEBI" id="CHEBI:28868"/>
        <dbReference type="ChEBI" id="CHEBI:52639"/>
        <dbReference type="ChEBI" id="CHEBI:57756"/>
        <dbReference type="EC" id="3.5.1.23"/>
    </reaction>
</comment>
<evidence type="ECO:0000313" key="5">
    <source>
        <dbReference type="EMBL" id="MCJ8145992.1"/>
    </source>
</evidence>
<feature type="binding site" evidence="2">
    <location>
        <position position="508"/>
    </location>
    <ligand>
        <name>Zn(2+)</name>
        <dbReference type="ChEBI" id="CHEBI:29105"/>
    </ligand>
</feature>
<evidence type="ECO:0000256" key="1">
    <source>
        <dbReference type="PIRSR" id="PIRSR606823-1"/>
    </source>
</evidence>
<feature type="binding site" evidence="2">
    <location>
        <position position="95"/>
    </location>
    <ligand>
        <name>Zn(2+)</name>
        <dbReference type="ChEBI" id="CHEBI:29105"/>
    </ligand>
</feature>
<comment type="cofactor">
    <cofactor evidence="2">
        <name>Zn(2+)</name>
        <dbReference type="ChEBI" id="CHEBI:29105"/>
    </cofactor>
    <text evidence="2">Binds 1 zinc ion per subunit.</text>
</comment>
<proteinExistence type="inferred from homology"/>
<keyword evidence="2" id="KW-0479">Metal-binding</keyword>
<dbReference type="GO" id="GO:0046872">
    <property type="term" value="F:metal ion binding"/>
    <property type="evidence" value="ECO:0007669"/>
    <property type="project" value="UniProtKB-KW"/>
</dbReference>
<evidence type="ECO:0000313" key="6">
    <source>
        <dbReference type="Proteomes" id="UP001139701"/>
    </source>
</evidence>
<keyword evidence="3" id="KW-0746">Sphingolipid metabolism</keyword>
<dbReference type="InterPro" id="IPR006823">
    <property type="entry name" value="Ceramidase_alk"/>
</dbReference>
<evidence type="ECO:0000256" key="2">
    <source>
        <dbReference type="PIRSR" id="PIRSR606823-2"/>
    </source>
</evidence>